<dbReference type="SMART" id="SM00248">
    <property type="entry name" value="ANK"/>
    <property type="match status" value="2"/>
</dbReference>
<dbReference type="VEuPathDB" id="FungiDB:EMCG_07086"/>
<dbReference type="GO" id="GO:0000062">
    <property type="term" value="F:fatty-acyl-CoA binding"/>
    <property type="evidence" value="ECO:0007669"/>
    <property type="project" value="TreeGrafter"/>
</dbReference>
<evidence type="ECO:0000256" key="1">
    <source>
        <dbReference type="ARBA" id="ARBA00023121"/>
    </source>
</evidence>
<dbReference type="AlphaFoldDB" id="A0A0G2IAC0"/>
<dbReference type="Pfam" id="PF12796">
    <property type="entry name" value="Ank_2"/>
    <property type="match status" value="1"/>
</dbReference>
<name>A0A0G2IAC0_9EURO</name>
<dbReference type="SUPFAM" id="SSF48403">
    <property type="entry name" value="Ankyrin repeat"/>
    <property type="match status" value="1"/>
</dbReference>
<gene>
    <name evidence="3" type="ORF">EMCG_07086</name>
</gene>
<evidence type="ECO:0000313" key="3">
    <source>
        <dbReference type="EMBL" id="KKZ67220.1"/>
    </source>
</evidence>
<dbReference type="PROSITE" id="PS50297">
    <property type="entry name" value="ANK_REP_REGION"/>
    <property type="match status" value="2"/>
</dbReference>
<sequence length="167" mass="18613">MGTENENRRGQLSLAVDKESLTEIIKLINKENINEKDKTGRTALSWAAVTRRVDAVELLLNSGAVLDCVDYVGRSPLSWAAESSSLAVVKLLIDRGANVNLKDVKGTGPFGWAHRAGHGPDIYAVKRVLQEHGASRVREIWFPQLRFLTRNWRRMPGTSARPKTPQK</sequence>
<protein>
    <submittedName>
        <fullName evidence="3">Uncharacterized protein</fullName>
    </submittedName>
</protein>
<keyword evidence="1" id="KW-0446">Lipid-binding</keyword>
<feature type="repeat" description="ANK" evidence="2">
    <location>
        <begin position="72"/>
        <end position="104"/>
    </location>
</feature>
<reference evidence="4" key="1">
    <citation type="journal article" date="2015" name="PLoS Genet.">
        <title>The dynamic genome and transcriptome of the human fungal pathogen Blastomyces and close relative Emmonsia.</title>
        <authorList>
            <person name="Munoz J.F."/>
            <person name="Gauthier G.M."/>
            <person name="Desjardins C.A."/>
            <person name="Gallo J.E."/>
            <person name="Holder J."/>
            <person name="Sullivan T.D."/>
            <person name="Marty A.J."/>
            <person name="Carmen J.C."/>
            <person name="Chen Z."/>
            <person name="Ding L."/>
            <person name="Gujja S."/>
            <person name="Magrini V."/>
            <person name="Misas E."/>
            <person name="Mitreva M."/>
            <person name="Priest M."/>
            <person name="Saif S."/>
            <person name="Whiston E.A."/>
            <person name="Young S."/>
            <person name="Zeng Q."/>
            <person name="Goldman W.E."/>
            <person name="Mardis E.R."/>
            <person name="Taylor J.W."/>
            <person name="McEwen J.G."/>
            <person name="Clay O.K."/>
            <person name="Klein B.S."/>
            <person name="Cuomo C.A."/>
        </authorList>
    </citation>
    <scope>NUCLEOTIDE SEQUENCE [LARGE SCALE GENOMIC DNA]</scope>
    <source>
        <strain evidence="4">UAMH 3008</strain>
    </source>
</reference>
<evidence type="ECO:0000313" key="4">
    <source>
        <dbReference type="Proteomes" id="UP000034164"/>
    </source>
</evidence>
<dbReference type="PANTHER" id="PTHR24119">
    <property type="entry name" value="ACYL-COA-BINDING DOMAIN-CONTAINING PROTEIN 6"/>
    <property type="match status" value="1"/>
</dbReference>
<dbReference type="PRINTS" id="PR01415">
    <property type="entry name" value="ANKYRIN"/>
</dbReference>
<evidence type="ECO:0000256" key="2">
    <source>
        <dbReference type="PROSITE-ProRule" id="PRU00023"/>
    </source>
</evidence>
<dbReference type="Proteomes" id="UP000034164">
    <property type="component" value="Unassembled WGS sequence"/>
</dbReference>
<proteinExistence type="predicted"/>
<dbReference type="PROSITE" id="PS50088">
    <property type="entry name" value="ANK_REPEAT"/>
    <property type="match status" value="2"/>
</dbReference>
<dbReference type="InterPro" id="IPR036770">
    <property type="entry name" value="Ankyrin_rpt-contain_sf"/>
</dbReference>
<dbReference type="InterPro" id="IPR002110">
    <property type="entry name" value="Ankyrin_rpt"/>
</dbReference>
<dbReference type="OrthoDB" id="4188641at2759"/>
<dbReference type="Gene3D" id="1.25.40.20">
    <property type="entry name" value="Ankyrin repeat-containing domain"/>
    <property type="match status" value="1"/>
</dbReference>
<feature type="repeat" description="ANK" evidence="2">
    <location>
        <begin position="39"/>
        <end position="71"/>
    </location>
</feature>
<dbReference type="EMBL" id="LCZI01000305">
    <property type="protein sequence ID" value="KKZ67220.1"/>
    <property type="molecule type" value="Genomic_DNA"/>
</dbReference>
<dbReference type="PANTHER" id="PTHR24119:SF0">
    <property type="entry name" value="ACYL-COA-BINDING DOMAIN-CONTAINING PROTEIN 6"/>
    <property type="match status" value="1"/>
</dbReference>
<keyword evidence="2" id="KW-0040">ANK repeat</keyword>
<organism evidence="3 4">
    <name type="scientific">[Emmonsia] crescens</name>
    <dbReference type="NCBI Taxonomy" id="73230"/>
    <lineage>
        <taxon>Eukaryota</taxon>
        <taxon>Fungi</taxon>
        <taxon>Dikarya</taxon>
        <taxon>Ascomycota</taxon>
        <taxon>Pezizomycotina</taxon>
        <taxon>Eurotiomycetes</taxon>
        <taxon>Eurotiomycetidae</taxon>
        <taxon>Onygenales</taxon>
        <taxon>Ajellomycetaceae</taxon>
        <taxon>Emergomyces</taxon>
    </lineage>
</organism>
<accession>A0A0G2IAC0</accession>
<comment type="caution">
    <text evidence="3">The sequence shown here is derived from an EMBL/GenBank/DDBJ whole genome shotgun (WGS) entry which is preliminary data.</text>
</comment>